<accession>A0A061GCP4</accession>
<dbReference type="HOGENOM" id="CLU_2459225_0_0_1"/>
<sequence length="89" mass="10045">MVSRDRPPQYPAPLFGLVKGNENKVVGPHPCKLPNKIACRVPRLYFSPRFPSLSICQTIWATCMVSVWRFQGREKITAGLNSRGCLIPF</sequence>
<organism evidence="1 2">
    <name type="scientific">Theobroma cacao</name>
    <name type="common">Cacao</name>
    <name type="synonym">Cocoa</name>
    <dbReference type="NCBI Taxonomy" id="3641"/>
    <lineage>
        <taxon>Eukaryota</taxon>
        <taxon>Viridiplantae</taxon>
        <taxon>Streptophyta</taxon>
        <taxon>Embryophyta</taxon>
        <taxon>Tracheophyta</taxon>
        <taxon>Spermatophyta</taxon>
        <taxon>Magnoliopsida</taxon>
        <taxon>eudicotyledons</taxon>
        <taxon>Gunneridae</taxon>
        <taxon>Pentapetalae</taxon>
        <taxon>rosids</taxon>
        <taxon>malvids</taxon>
        <taxon>Malvales</taxon>
        <taxon>Malvaceae</taxon>
        <taxon>Byttnerioideae</taxon>
        <taxon>Theobroma</taxon>
    </lineage>
</organism>
<dbReference type="InParanoid" id="A0A061GCP4"/>
<reference evidence="1 2" key="1">
    <citation type="journal article" date="2013" name="Genome Biol.">
        <title>The genome sequence of the most widely cultivated cacao type and its use to identify candidate genes regulating pod color.</title>
        <authorList>
            <person name="Motamayor J.C."/>
            <person name="Mockaitis K."/>
            <person name="Schmutz J."/>
            <person name="Haiminen N."/>
            <person name="Iii D.L."/>
            <person name="Cornejo O."/>
            <person name="Findley S.D."/>
            <person name="Zheng P."/>
            <person name="Utro F."/>
            <person name="Royaert S."/>
            <person name="Saski C."/>
            <person name="Jenkins J."/>
            <person name="Podicheti R."/>
            <person name="Zhao M."/>
            <person name="Scheffler B.E."/>
            <person name="Stack J.C."/>
            <person name="Feltus F.A."/>
            <person name="Mustiga G.M."/>
            <person name="Amores F."/>
            <person name="Phillips W."/>
            <person name="Marelli J.P."/>
            <person name="May G.D."/>
            <person name="Shapiro H."/>
            <person name="Ma J."/>
            <person name="Bustamante C.D."/>
            <person name="Schnell R.J."/>
            <person name="Main D."/>
            <person name="Gilbert D."/>
            <person name="Parida L."/>
            <person name="Kuhn D.N."/>
        </authorList>
    </citation>
    <scope>NUCLEOTIDE SEQUENCE [LARGE SCALE GENOMIC DNA]</scope>
    <source>
        <strain evidence="2">cv. Matina 1-6</strain>
    </source>
</reference>
<dbReference type="AlphaFoldDB" id="A0A061GCP4"/>
<protein>
    <submittedName>
        <fullName evidence="1">Uncharacterized protein</fullName>
    </submittedName>
</protein>
<name>A0A061GCP4_THECC</name>
<dbReference type="Gramene" id="EOY27346">
    <property type="protein sequence ID" value="EOY27346"/>
    <property type="gene ID" value="TCM_029212"/>
</dbReference>
<dbReference type="Proteomes" id="UP000026915">
    <property type="component" value="Chromosome 6"/>
</dbReference>
<evidence type="ECO:0000313" key="1">
    <source>
        <dbReference type="EMBL" id="EOY27346.1"/>
    </source>
</evidence>
<proteinExistence type="predicted"/>
<gene>
    <name evidence="1" type="ORF">TCM_029212</name>
</gene>
<keyword evidence="2" id="KW-1185">Reference proteome</keyword>
<evidence type="ECO:0000313" key="2">
    <source>
        <dbReference type="Proteomes" id="UP000026915"/>
    </source>
</evidence>
<dbReference type="EMBL" id="CM001884">
    <property type="protein sequence ID" value="EOY27346.1"/>
    <property type="molecule type" value="Genomic_DNA"/>
</dbReference>